<organism evidence="2 3">
    <name type="scientific">Neptunitalea chrysea</name>
    <dbReference type="NCBI Taxonomy" id="1647581"/>
    <lineage>
        <taxon>Bacteria</taxon>
        <taxon>Pseudomonadati</taxon>
        <taxon>Bacteroidota</taxon>
        <taxon>Flavobacteriia</taxon>
        <taxon>Flavobacteriales</taxon>
        <taxon>Flavobacteriaceae</taxon>
        <taxon>Neptunitalea</taxon>
    </lineage>
</organism>
<keyword evidence="3" id="KW-1185">Reference proteome</keyword>
<evidence type="ECO:0000259" key="1">
    <source>
        <dbReference type="Pfam" id="PF13474"/>
    </source>
</evidence>
<comment type="caution">
    <text evidence="2">The sequence shown here is derived from an EMBL/GenBank/DDBJ whole genome shotgun (WGS) entry which is preliminary data.</text>
</comment>
<name>A0A9W6EUL5_9FLAO</name>
<dbReference type="Pfam" id="PF13474">
    <property type="entry name" value="SnoaL_3"/>
    <property type="match status" value="1"/>
</dbReference>
<dbReference type="AlphaFoldDB" id="A0A9W6EUL5"/>
<dbReference type="SUPFAM" id="SSF54427">
    <property type="entry name" value="NTF2-like"/>
    <property type="match status" value="1"/>
</dbReference>
<dbReference type="Gene3D" id="3.10.450.50">
    <property type="match status" value="1"/>
</dbReference>
<evidence type="ECO:0000313" key="2">
    <source>
        <dbReference type="EMBL" id="GLB51487.1"/>
    </source>
</evidence>
<dbReference type="Proteomes" id="UP001143545">
    <property type="component" value="Unassembled WGS sequence"/>
</dbReference>
<dbReference type="InterPro" id="IPR037401">
    <property type="entry name" value="SnoaL-like"/>
</dbReference>
<sequence>MKKLVYILLLISLSTYSQTEKESVNLILNTWHKAASEANFETYFNLMSEESVFIGTDATENWNKKEFMDYSKPYFDKGKAWNFTAFERNIYFNKEKNMAWFDELLDTQMKICRGSGVLIKENGNWKIKHYVLSMTIPNSNVGEVIKIKTPEEDKILNKK</sequence>
<dbReference type="EMBL" id="BRVP01000003">
    <property type="protein sequence ID" value="GLB51487.1"/>
    <property type="molecule type" value="Genomic_DNA"/>
</dbReference>
<evidence type="ECO:0000313" key="3">
    <source>
        <dbReference type="Proteomes" id="UP001143545"/>
    </source>
</evidence>
<accession>A0A9W6EUL5</accession>
<reference evidence="2" key="1">
    <citation type="submission" date="2022-07" db="EMBL/GenBank/DDBJ databases">
        <title>Taxonomy of Novel Oxalotrophic and Methylotrophic Bacteria.</title>
        <authorList>
            <person name="Sahin N."/>
            <person name="Tani A."/>
        </authorList>
    </citation>
    <scope>NUCLEOTIDE SEQUENCE</scope>
    <source>
        <strain evidence="2">AM327</strain>
    </source>
</reference>
<dbReference type="RefSeq" id="WP_281752069.1">
    <property type="nucleotide sequence ID" value="NZ_BRVP01000003.1"/>
</dbReference>
<gene>
    <name evidence="2" type="ORF">NBRC110019_05260</name>
</gene>
<feature type="domain" description="SnoaL-like" evidence="1">
    <location>
        <begin position="24"/>
        <end position="137"/>
    </location>
</feature>
<dbReference type="InterPro" id="IPR032710">
    <property type="entry name" value="NTF2-like_dom_sf"/>
</dbReference>
<protein>
    <recommendedName>
        <fullName evidence="1">SnoaL-like domain-containing protein</fullName>
    </recommendedName>
</protein>
<proteinExistence type="predicted"/>